<proteinExistence type="predicted"/>
<sequence>MTTTLLFGPSFKDNLARLPAIDGVARIDLFDANGTLAGSIANQPGQQGSLAVYQYLKTRFATLDAQAAELGLEIFAEHTPGARTTPGAHPNIDRLIAIAGGAPALSLEIIPA</sequence>
<dbReference type="RefSeq" id="WP_317974104.1">
    <property type="nucleotide sequence ID" value="NZ_BTFW01000001.1"/>
</dbReference>
<gene>
    <name evidence="1" type="ORF">NUTIK01_10760</name>
</gene>
<protein>
    <submittedName>
        <fullName evidence="1">DUF2322 family protein</fullName>
    </submittedName>
</protein>
<name>A0ABQ6P7A5_9SPHN</name>
<evidence type="ECO:0000313" key="2">
    <source>
        <dbReference type="Proteomes" id="UP001187221"/>
    </source>
</evidence>
<dbReference type="Pfam" id="PF10084">
    <property type="entry name" value="DUF2322"/>
    <property type="match status" value="1"/>
</dbReference>
<keyword evidence="2" id="KW-1185">Reference proteome</keyword>
<dbReference type="EMBL" id="BTFW01000001">
    <property type="protein sequence ID" value="GMM60299.1"/>
    <property type="molecule type" value="Genomic_DNA"/>
</dbReference>
<comment type="caution">
    <text evidence="1">The sequence shown here is derived from an EMBL/GenBank/DDBJ whole genome shotgun (WGS) entry which is preliminary data.</text>
</comment>
<dbReference type="Proteomes" id="UP001187221">
    <property type="component" value="Unassembled WGS sequence"/>
</dbReference>
<accession>A0ABQ6P7A5</accession>
<evidence type="ECO:0000313" key="1">
    <source>
        <dbReference type="EMBL" id="GMM60299.1"/>
    </source>
</evidence>
<reference evidence="1 2" key="1">
    <citation type="submission" date="2023-06" db="EMBL/GenBank/DDBJ databases">
        <title>Draft genome sequence of Novosphingobium sp. strain IK01.</title>
        <authorList>
            <person name="Hatamoto M."/>
            <person name="Ikarashi T."/>
            <person name="Yamaguchi T."/>
        </authorList>
    </citation>
    <scope>NUCLEOTIDE SEQUENCE [LARGE SCALE GENOMIC DNA]</scope>
    <source>
        <strain evidence="1 2">IK01</strain>
    </source>
</reference>
<organism evidence="1 2">
    <name type="scientific">Novosphingobium pituita</name>
    <dbReference type="NCBI Taxonomy" id="3056842"/>
    <lineage>
        <taxon>Bacteria</taxon>
        <taxon>Pseudomonadati</taxon>
        <taxon>Pseudomonadota</taxon>
        <taxon>Alphaproteobacteria</taxon>
        <taxon>Sphingomonadales</taxon>
        <taxon>Sphingomonadaceae</taxon>
        <taxon>Novosphingobium</taxon>
    </lineage>
</organism>
<dbReference type="InterPro" id="IPR016755">
    <property type="entry name" value="UCP019302"/>
</dbReference>
<dbReference type="PIRSF" id="PIRSF019302">
    <property type="entry name" value="UCP019302"/>
    <property type="match status" value="1"/>
</dbReference>